<keyword evidence="4" id="KW-1185">Reference proteome</keyword>
<dbReference type="RefSeq" id="WP_226179450.1">
    <property type="nucleotide sequence ID" value="NZ_JAJADR010000008.1"/>
</dbReference>
<dbReference type="EMBL" id="JAJADR010000008">
    <property type="protein sequence ID" value="MCB2410489.1"/>
    <property type="molecule type" value="Genomic_DNA"/>
</dbReference>
<feature type="chain" id="PRO_5045837289" evidence="1">
    <location>
        <begin position="26"/>
        <end position="976"/>
    </location>
</feature>
<accession>A0ABS8AXH1</accession>
<dbReference type="Proteomes" id="UP001165296">
    <property type="component" value="Unassembled WGS sequence"/>
</dbReference>
<feature type="domain" description="PKD/Chitinase" evidence="2">
    <location>
        <begin position="508"/>
        <end position="597"/>
    </location>
</feature>
<dbReference type="Pfam" id="PF17957">
    <property type="entry name" value="Big_7"/>
    <property type="match status" value="4"/>
</dbReference>
<dbReference type="NCBIfam" id="TIGR04183">
    <property type="entry name" value="Por_Secre_tail"/>
    <property type="match status" value="1"/>
</dbReference>
<dbReference type="Gene3D" id="2.60.120.380">
    <property type="match status" value="1"/>
</dbReference>
<dbReference type="SMART" id="SM00089">
    <property type="entry name" value="PKD"/>
    <property type="match status" value="4"/>
</dbReference>
<keyword evidence="1" id="KW-0732">Signal</keyword>
<dbReference type="Pfam" id="PF18962">
    <property type="entry name" value="Por_Secre_tail"/>
    <property type="match status" value="1"/>
</dbReference>
<protein>
    <submittedName>
        <fullName evidence="3">Ig-like domain-containing protein</fullName>
    </submittedName>
</protein>
<evidence type="ECO:0000313" key="3">
    <source>
        <dbReference type="EMBL" id="MCB2410489.1"/>
    </source>
</evidence>
<dbReference type="InterPro" id="IPR026444">
    <property type="entry name" value="Secre_tail"/>
</dbReference>
<organism evidence="3 4">
    <name type="scientific">Hymenobacter lucidus</name>
    <dbReference type="NCBI Taxonomy" id="2880930"/>
    <lineage>
        <taxon>Bacteria</taxon>
        <taxon>Pseudomonadati</taxon>
        <taxon>Bacteroidota</taxon>
        <taxon>Cytophagia</taxon>
        <taxon>Cytophagales</taxon>
        <taxon>Hymenobacteraceae</taxon>
        <taxon>Hymenobacter</taxon>
    </lineage>
</organism>
<feature type="signal peptide" evidence="1">
    <location>
        <begin position="1"/>
        <end position="25"/>
    </location>
</feature>
<feature type="domain" description="PKD/Chitinase" evidence="2">
    <location>
        <begin position="789"/>
        <end position="881"/>
    </location>
</feature>
<sequence length="976" mass="99972">MKQICTLLFASILCLWTGGIARAQAQNNAAVPAKASLALGSAATIRAAFQQKAQALAANPAARQATLTQSVPGGPALLLRLKSSKQEGTSELFFGEVAAAKNSSFYVKVTGQKLEGEIMLRDQQKYYSFATRADGTVHLEEKDINKIICVGYNDAPGEKPTAGNTAARAAAIPLLESLPGAGAVVYLDFDGQTVTGTRWNTNFTGGAPIVAAPAVLSESDMLAVWKIMREDFRPFNLNVTTNEAVFNSAPVARRMRVIFTPTTYFYPGAGGVAYLNSFISGGTSSGETPCWVFNSGIIGAGEAGSHEVGHTLTLSHDGRTTPSEAYFQGQASWAPIMGVGYYRPVVQWSKGEYPAANNTEDDLLKITTLNGFTYRADDHGNTSATATALSVSGAGVVAASNQGIISTRTDVDVFSFTTSGGTVTLNVAPDPDYPDLDIALTLRNSANAVVASAEPGATLNASISQALAAGTYSLEIDGVQGSLGANSDYASLGVYFISGTVPSNVAPTVSITAPASGASFFAPATINITATAADANGTVSKVEFFSGAVKLGEDLTAPYAYSWTGVTAGAYSLTAKATDNGGATTTSAAVAITVVNNVAPTVSITAPASGASFFAPATINIAATASDADGTVSKVEFFSGATKLGEDLTAPYTYSWVGVTAGAYSLTAKATDNSSNTTTSAAVAITVVNNVAPTVSITAPASGASFFAPATINITATAADADGTVAKVEFYSGATKIGEDLTAPYAYSWAGVPVGSYSLTAKATDSYGDATTSAAVLVSVGVDTNIAPKVALTRPRTGTTFGVPATITFESVAFDADGTIAKVEFYAGGIKVGEDLTPTYGIYSYSWTGVPAGTYSLTARAIDNGGGSSVSAPAVVTVGSPESIAAGAATASPELRVYPNPASAAHLNIGVYSAVEQTLSLSLYNATSQRVVTQHHALSVGDNELRLTIANLPNGLYILKGQKGGEQFTQRVLIAH</sequence>
<evidence type="ECO:0000256" key="1">
    <source>
        <dbReference type="SAM" id="SignalP"/>
    </source>
</evidence>
<feature type="domain" description="PKD/Chitinase" evidence="2">
    <location>
        <begin position="601"/>
        <end position="690"/>
    </location>
</feature>
<dbReference type="InterPro" id="IPR022409">
    <property type="entry name" value="PKD/Chitinase_dom"/>
</dbReference>
<proteinExistence type="predicted"/>
<gene>
    <name evidence="3" type="ORF">LGH74_21040</name>
</gene>
<dbReference type="Gene3D" id="2.60.40.10">
    <property type="entry name" value="Immunoglobulins"/>
    <property type="match status" value="4"/>
</dbReference>
<dbReference type="SUPFAM" id="SSF55486">
    <property type="entry name" value="Metalloproteases ('zincins'), catalytic domain"/>
    <property type="match status" value="1"/>
</dbReference>
<reference evidence="3" key="1">
    <citation type="submission" date="2021-10" db="EMBL/GenBank/DDBJ databases">
        <authorList>
            <person name="Dean J.D."/>
            <person name="Kim M.K."/>
            <person name="Newey C.N."/>
            <person name="Stoker T.S."/>
            <person name="Thompson D.W."/>
            <person name="Grose J.H."/>
        </authorList>
    </citation>
    <scope>NUCLEOTIDE SEQUENCE</scope>
    <source>
        <strain evidence="3">BT178</strain>
    </source>
</reference>
<name>A0ABS8AXH1_9BACT</name>
<evidence type="ECO:0000259" key="2">
    <source>
        <dbReference type="SMART" id="SM00089"/>
    </source>
</evidence>
<dbReference type="InterPro" id="IPR013783">
    <property type="entry name" value="Ig-like_fold"/>
</dbReference>
<feature type="domain" description="PKD/Chitinase" evidence="2">
    <location>
        <begin position="694"/>
        <end position="781"/>
    </location>
</feature>
<evidence type="ECO:0000313" key="4">
    <source>
        <dbReference type="Proteomes" id="UP001165296"/>
    </source>
</evidence>
<comment type="caution">
    <text evidence="3">The sequence shown here is derived from an EMBL/GenBank/DDBJ whole genome shotgun (WGS) entry which is preliminary data.</text>
</comment>